<dbReference type="PANTHER" id="PTHR11835:SF34">
    <property type="entry name" value="ISOCITRATE DEHYDROGENASE [NAD] SUBUNIT ALPHA, MITOCHONDRIAL"/>
    <property type="match status" value="1"/>
</dbReference>
<dbReference type="InterPro" id="IPR024084">
    <property type="entry name" value="IsoPropMal-DH-like_dom"/>
</dbReference>
<dbReference type="Gene3D" id="3.40.718.10">
    <property type="entry name" value="Isopropylmalate Dehydrogenase"/>
    <property type="match status" value="1"/>
</dbReference>
<evidence type="ECO:0000256" key="2">
    <source>
        <dbReference type="ARBA" id="ARBA00023002"/>
    </source>
</evidence>
<dbReference type="SUPFAM" id="SSF53659">
    <property type="entry name" value="Isocitrate/Isopropylmalate dehydrogenase-like"/>
    <property type="match status" value="1"/>
</dbReference>
<reference evidence="4 5" key="1">
    <citation type="journal article" date="2019" name="Int. J. Syst. Evol. Microbiol.">
        <title>The Global Catalogue of Microorganisms (GCM) 10K type strain sequencing project: providing services to taxonomists for standard genome sequencing and annotation.</title>
        <authorList>
            <consortium name="The Broad Institute Genomics Platform"/>
            <consortium name="The Broad Institute Genome Sequencing Center for Infectious Disease"/>
            <person name="Wu L."/>
            <person name="Ma J."/>
        </authorList>
    </citation>
    <scope>NUCLEOTIDE SEQUENCE [LARGE SCALE GENOMIC DNA]</scope>
    <source>
        <strain evidence="4 5">SKJ47</strain>
    </source>
</reference>
<organism evidence="4 5">
    <name type="scientific">Halopenitus salinus</name>
    <dbReference type="NCBI Taxonomy" id="1198295"/>
    <lineage>
        <taxon>Archaea</taxon>
        <taxon>Methanobacteriati</taxon>
        <taxon>Methanobacteriota</taxon>
        <taxon>Stenosarchaea group</taxon>
        <taxon>Halobacteria</taxon>
        <taxon>Halobacteriales</taxon>
        <taxon>Haloferacaceae</taxon>
        <taxon>Halopenitus</taxon>
    </lineage>
</organism>
<name>A0ABD5V0B1_9EURY</name>
<dbReference type="AlphaFoldDB" id="A0ABD5V0B1"/>
<dbReference type="GO" id="GO:0016491">
    <property type="term" value="F:oxidoreductase activity"/>
    <property type="evidence" value="ECO:0007669"/>
    <property type="project" value="UniProtKB-KW"/>
</dbReference>
<dbReference type="Pfam" id="PF00180">
    <property type="entry name" value="Iso_dh"/>
    <property type="match status" value="1"/>
</dbReference>
<dbReference type="Proteomes" id="UP001596296">
    <property type="component" value="Unassembled WGS sequence"/>
</dbReference>
<evidence type="ECO:0000256" key="1">
    <source>
        <dbReference type="ARBA" id="ARBA00007769"/>
    </source>
</evidence>
<protein>
    <submittedName>
        <fullName evidence="4">Isocitrate/isopropylmalate dehydrogenase family protein</fullName>
    </submittedName>
</protein>
<proteinExistence type="inferred from homology"/>
<sequence length="336" mass="34703">MSEEIVVIEGDGIGREVVPAAVEVLDAIADDSDAVGPFEYVEADAGDAVLAETGEALPRATYDLAANADATLFGAAGETAADVILPLRDAVDSFVNVRPARAYPGVDALRPETDVVFLRENTEGVYAGHEDRLSADLSTLTRVVTDSASQQLAEFACEFVEAGRGPDHRDGFTVAHKANVMRETDGRFRETVLEVADERGVAADEELMDAFATKLPLDPSQYGVVVCPNLAGDVLSDLAAGLVGGLGLLPSANVGTDNGLFEPVHGTAPDIAGEGIANPTAAILSAAMLLEHLGYTAAGGRVRTAVESVLADGPRTGDLGGSATTAEMTDAIIARL</sequence>
<evidence type="ECO:0000259" key="3">
    <source>
        <dbReference type="SMART" id="SM01329"/>
    </source>
</evidence>
<dbReference type="PANTHER" id="PTHR11835">
    <property type="entry name" value="DECARBOXYLATING DEHYDROGENASES-ISOCITRATE, ISOPROPYLMALATE, TARTRATE"/>
    <property type="match status" value="1"/>
</dbReference>
<comment type="caution">
    <text evidence="4">The sequence shown here is derived from an EMBL/GenBank/DDBJ whole genome shotgun (WGS) entry which is preliminary data.</text>
</comment>
<dbReference type="SMART" id="SM01329">
    <property type="entry name" value="Iso_dh"/>
    <property type="match status" value="1"/>
</dbReference>
<accession>A0ABD5V0B1</accession>
<comment type="similarity">
    <text evidence="1">Belongs to the isocitrate and isopropylmalate dehydrogenases family.</text>
</comment>
<dbReference type="EMBL" id="JBHSXL010000015">
    <property type="protein sequence ID" value="MFC6893902.1"/>
    <property type="molecule type" value="Genomic_DNA"/>
</dbReference>
<gene>
    <name evidence="4" type="ORF">ACFQE9_15015</name>
</gene>
<evidence type="ECO:0000313" key="4">
    <source>
        <dbReference type="EMBL" id="MFC6893902.1"/>
    </source>
</evidence>
<evidence type="ECO:0000313" key="5">
    <source>
        <dbReference type="Proteomes" id="UP001596296"/>
    </source>
</evidence>
<feature type="domain" description="Isopropylmalate dehydrogenase-like" evidence="3">
    <location>
        <begin position="4"/>
        <end position="332"/>
    </location>
</feature>
<keyword evidence="2" id="KW-0560">Oxidoreductase</keyword>
<dbReference type="RefSeq" id="WP_379746545.1">
    <property type="nucleotide sequence ID" value="NZ_JBHSVN010000001.1"/>
</dbReference>
<keyword evidence="5" id="KW-1185">Reference proteome</keyword>